<dbReference type="EC" id="3.1.3.16" evidence="9"/>
<dbReference type="GO" id="GO:0005847">
    <property type="term" value="C:mRNA cleavage and polyadenylation specificity factor complex"/>
    <property type="evidence" value="ECO:0007669"/>
    <property type="project" value="UniProtKB-ARBA"/>
</dbReference>
<dbReference type="OrthoDB" id="57957at2759"/>
<evidence type="ECO:0000256" key="7">
    <source>
        <dbReference type="ARBA" id="ARBA00047761"/>
    </source>
</evidence>
<dbReference type="Pfam" id="PF04722">
    <property type="entry name" value="Ssu72"/>
    <property type="match status" value="1"/>
</dbReference>
<evidence type="ECO:0000313" key="10">
    <source>
        <dbReference type="EMBL" id="KAG2177848.1"/>
    </source>
</evidence>
<dbReference type="PANTHER" id="PTHR20383">
    <property type="entry name" value="RNA POLYMERASE II SUBUNIT A C-TERMINAL DOMAIN PHOSPHATASE"/>
    <property type="match status" value="1"/>
</dbReference>
<comment type="catalytic activity">
    <reaction evidence="8 9">
        <text>O-phospho-L-threonyl-[protein] + H2O = L-threonyl-[protein] + phosphate</text>
        <dbReference type="Rhea" id="RHEA:47004"/>
        <dbReference type="Rhea" id="RHEA-COMP:11060"/>
        <dbReference type="Rhea" id="RHEA-COMP:11605"/>
        <dbReference type="ChEBI" id="CHEBI:15377"/>
        <dbReference type="ChEBI" id="CHEBI:30013"/>
        <dbReference type="ChEBI" id="CHEBI:43474"/>
        <dbReference type="ChEBI" id="CHEBI:61977"/>
        <dbReference type="EC" id="3.1.3.16"/>
    </reaction>
</comment>
<evidence type="ECO:0000256" key="2">
    <source>
        <dbReference type="ARBA" id="ARBA00008978"/>
    </source>
</evidence>
<keyword evidence="3 9" id="KW-0507">mRNA processing</keyword>
<evidence type="ECO:0000256" key="5">
    <source>
        <dbReference type="ARBA" id="ARBA00022912"/>
    </source>
</evidence>
<keyword evidence="4 9" id="KW-0378">Hydrolase</keyword>
<protein>
    <recommendedName>
        <fullName evidence="9">RNA polymerase II subunit A C-terminal domain phosphatase SSU72</fullName>
        <shortName evidence="9">CTD phosphatase SSU72</shortName>
        <ecNumber evidence="9">3.1.3.16</ecNumber>
    </recommendedName>
</protein>
<comment type="catalytic activity">
    <reaction evidence="7 9">
        <text>O-phospho-L-seryl-[protein] + H2O = L-seryl-[protein] + phosphate</text>
        <dbReference type="Rhea" id="RHEA:20629"/>
        <dbReference type="Rhea" id="RHEA-COMP:9863"/>
        <dbReference type="Rhea" id="RHEA-COMP:11604"/>
        <dbReference type="ChEBI" id="CHEBI:15377"/>
        <dbReference type="ChEBI" id="CHEBI:29999"/>
        <dbReference type="ChEBI" id="CHEBI:43474"/>
        <dbReference type="ChEBI" id="CHEBI:83421"/>
        <dbReference type="EC" id="3.1.3.16"/>
    </reaction>
</comment>
<evidence type="ECO:0000256" key="4">
    <source>
        <dbReference type="ARBA" id="ARBA00022801"/>
    </source>
</evidence>
<evidence type="ECO:0000313" key="11">
    <source>
        <dbReference type="Proteomes" id="UP000654370"/>
    </source>
</evidence>
<dbReference type="Proteomes" id="UP000654370">
    <property type="component" value="Unassembled WGS sequence"/>
</dbReference>
<sequence>MVKYAVICASNQNRSMEAHNVLSKKGFNVHSYGTGTMVRLPGPAIDKPNIYPFGTPYDSVYQELKTKDPQLYTQNGLLSMLDRNRKIKEAPQRWAESVEMYDVIITCEERCFDAVFEDLANRGEESSRSTHLINVDIKDNHEDALLGGRAILQLAQMVGYQNVLKTAVARQCMLIFRYLQIEASKDIDNEIQTIIEKFAERYPAHPVLHTIAYY</sequence>
<reference evidence="10" key="1">
    <citation type="submission" date="2020-12" db="EMBL/GenBank/DDBJ databases">
        <title>Metabolic potential, ecology and presence of endohyphal bacteria is reflected in genomic diversity of Mucoromycotina.</title>
        <authorList>
            <person name="Muszewska A."/>
            <person name="Okrasinska A."/>
            <person name="Steczkiewicz K."/>
            <person name="Drgas O."/>
            <person name="Orlowska M."/>
            <person name="Perlinska-Lenart U."/>
            <person name="Aleksandrzak-Piekarczyk T."/>
            <person name="Szatraj K."/>
            <person name="Zielenkiewicz U."/>
            <person name="Pilsyk S."/>
            <person name="Malc E."/>
            <person name="Mieczkowski P."/>
            <person name="Kruszewska J.S."/>
            <person name="Biernat P."/>
            <person name="Pawlowska J."/>
        </authorList>
    </citation>
    <scope>NUCLEOTIDE SEQUENCE</scope>
    <source>
        <strain evidence="10">WA0000067209</strain>
    </source>
</reference>
<comment type="function">
    <text evidence="9">Component of the cleavage and polyadenylation factor (CPF) complex, which plays a key role in polyadenylation-dependent pre-mRNA 3'-end formation and cooperates with cleavage factors including the CFIA complex and NAB4/CFIB. SSU72 is required for 3'-end formation of snoRNAs.</text>
</comment>
<evidence type="ECO:0000256" key="9">
    <source>
        <dbReference type="RuleBase" id="RU369031"/>
    </source>
</evidence>
<dbReference type="GO" id="GO:0031124">
    <property type="term" value="P:mRNA 3'-end processing"/>
    <property type="evidence" value="ECO:0007669"/>
    <property type="project" value="UniProtKB-ARBA"/>
</dbReference>
<comment type="subunit">
    <text evidence="9">Component of the cleavage and polyadenylation factor (CPF) complex.</text>
</comment>
<gene>
    <name evidence="10" type="ORF">INT43_003095</name>
</gene>
<proteinExistence type="inferred from homology"/>
<comment type="subcellular location">
    <subcellularLocation>
        <location evidence="1 9">Nucleus</location>
    </subcellularLocation>
</comment>
<evidence type="ECO:0000256" key="3">
    <source>
        <dbReference type="ARBA" id="ARBA00022664"/>
    </source>
</evidence>
<comment type="function">
    <text evidence="9">Processively dephosphorylates Ser-5 of the heptad repeats YSPTSPS in the C-terminal domain of the largest RNA polymerase II subunit (RPB1).</text>
</comment>
<dbReference type="AlphaFoldDB" id="A0A8H7UFD2"/>
<name>A0A8H7UFD2_MORIS</name>
<dbReference type="GO" id="GO:0008420">
    <property type="term" value="F:RNA polymerase II CTD heptapeptide repeat phosphatase activity"/>
    <property type="evidence" value="ECO:0007669"/>
    <property type="project" value="UniProtKB-ARBA"/>
</dbReference>
<dbReference type="Gene3D" id="3.40.50.2300">
    <property type="match status" value="2"/>
</dbReference>
<comment type="caution">
    <text evidence="10">The sequence shown here is derived from an EMBL/GenBank/DDBJ whole genome shotgun (WGS) entry which is preliminary data.</text>
</comment>
<evidence type="ECO:0000256" key="1">
    <source>
        <dbReference type="ARBA" id="ARBA00004123"/>
    </source>
</evidence>
<keyword evidence="5 9" id="KW-0904">Protein phosphatase</keyword>
<dbReference type="InterPro" id="IPR006811">
    <property type="entry name" value="RNA_pol_II_suA"/>
</dbReference>
<dbReference type="FunFam" id="3.40.50.2300:FF:000039">
    <property type="entry name" value="RNA polymerase II subunit A C-terminal domain phosphatase"/>
    <property type="match status" value="1"/>
</dbReference>
<comment type="similarity">
    <text evidence="2 9">Belongs to the SSU72 phosphatase family.</text>
</comment>
<keyword evidence="6 9" id="KW-0539">Nucleus</keyword>
<organism evidence="10 11">
    <name type="scientific">Mortierella isabellina</name>
    <name type="common">Filamentous fungus</name>
    <name type="synonym">Umbelopsis isabellina</name>
    <dbReference type="NCBI Taxonomy" id="91625"/>
    <lineage>
        <taxon>Eukaryota</taxon>
        <taxon>Fungi</taxon>
        <taxon>Fungi incertae sedis</taxon>
        <taxon>Mucoromycota</taxon>
        <taxon>Mucoromycotina</taxon>
        <taxon>Umbelopsidomycetes</taxon>
        <taxon>Umbelopsidales</taxon>
        <taxon>Umbelopsidaceae</taxon>
        <taxon>Umbelopsis</taxon>
    </lineage>
</organism>
<evidence type="ECO:0000256" key="8">
    <source>
        <dbReference type="ARBA" id="ARBA00048336"/>
    </source>
</evidence>
<keyword evidence="11" id="KW-1185">Reference proteome</keyword>
<dbReference type="EMBL" id="JAEPQZ010000008">
    <property type="protein sequence ID" value="KAG2177848.1"/>
    <property type="molecule type" value="Genomic_DNA"/>
</dbReference>
<accession>A0A8H7UFD2</accession>
<evidence type="ECO:0000256" key="6">
    <source>
        <dbReference type="ARBA" id="ARBA00023242"/>
    </source>
</evidence>